<dbReference type="Pfam" id="PF08032">
    <property type="entry name" value="SpoU_sub_bind"/>
    <property type="match status" value="1"/>
</dbReference>
<accession>A0ABM8JK47</accession>
<keyword evidence="3" id="KW-0808">Transferase</keyword>
<dbReference type="SUPFAM" id="SSF75217">
    <property type="entry name" value="alpha/beta knot"/>
    <property type="match status" value="1"/>
</dbReference>
<organism evidence="5 6">
    <name type="scientific">Spiroplasma ixodetis</name>
    <dbReference type="NCBI Taxonomy" id="2141"/>
    <lineage>
        <taxon>Bacteria</taxon>
        <taxon>Bacillati</taxon>
        <taxon>Mycoplasmatota</taxon>
        <taxon>Mollicutes</taxon>
        <taxon>Entomoplasmatales</taxon>
        <taxon>Spiroplasmataceae</taxon>
        <taxon>Spiroplasma</taxon>
    </lineage>
</organism>
<evidence type="ECO:0000259" key="4">
    <source>
        <dbReference type="SMART" id="SM00967"/>
    </source>
</evidence>
<evidence type="ECO:0000313" key="6">
    <source>
        <dbReference type="Proteomes" id="UP001473424"/>
    </source>
</evidence>
<protein>
    <submittedName>
        <fullName evidence="5">23S rRNA (Guanosine(2251)-2'-O)-methyltransferase RlmB</fullName>
    </submittedName>
</protein>
<reference evidence="6" key="1">
    <citation type="journal article" date="2024" name="FEMS Microbiol. Lett.">
        <title>Genomic insights into Spiroplasma endosymbionts that induce male-killing and protective phenotypes in the pea aphid.</title>
        <authorList>
            <person name="Arai H."/>
            <person name="Legeai F."/>
            <person name="Kageyama D."/>
            <person name="Sugio A."/>
            <person name="Simon J.C."/>
        </authorList>
    </citation>
    <scope>NUCLEOTIDE SEQUENCE [LARGE SCALE GENOMIC DNA]</scope>
    <source>
        <strain evidence="6">sAp269</strain>
    </source>
</reference>
<dbReference type="CDD" id="cd18103">
    <property type="entry name" value="SpoU-like_RlmB"/>
    <property type="match status" value="1"/>
</dbReference>
<dbReference type="InterPro" id="IPR001537">
    <property type="entry name" value="SpoU_MeTrfase"/>
</dbReference>
<dbReference type="InterPro" id="IPR029026">
    <property type="entry name" value="tRNA_m1G_MTases_N"/>
</dbReference>
<proteinExistence type="inferred from homology"/>
<dbReference type="InterPro" id="IPR004441">
    <property type="entry name" value="rRNA_MeTrfase_TrmH"/>
</dbReference>
<dbReference type="Gene3D" id="3.40.1280.10">
    <property type="match status" value="1"/>
</dbReference>
<dbReference type="PANTHER" id="PTHR46429:SF1">
    <property type="entry name" value="23S RRNA (GUANOSINE-2'-O-)-METHYLTRANSFERASE RLMB"/>
    <property type="match status" value="1"/>
</dbReference>
<dbReference type="NCBIfam" id="TIGR00186">
    <property type="entry name" value="rRNA_methyl_3"/>
    <property type="match status" value="1"/>
</dbReference>
<feature type="domain" description="RNA 2-O ribose methyltransferase substrate binding" evidence="4">
    <location>
        <begin position="5"/>
        <end position="78"/>
    </location>
</feature>
<keyword evidence="6" id="KW-1185">Reference proteome</keyword>
<sequence length="246" mass="27229">MALQYIYGYHPIIAALSTSSLIKIQKVFLVQDKYQELKKDLKSVNIPYEIISLQAMNNLLGTTKHQNIAANVKDYQYFSFDKLINIDSTSKFLRILILDRISDPHNFGSMLRIAAGNDFDGVIVLNRNQSEINGAVAKAAAGALSIIPVCQVNNLTSTINNLQEKYKFWILAAAKTAKAIDYFTIDCSSDLALIIGNEGEGISSKLLKHTDYIVQIPISPKIESFNASVACGIIANYIYVETLKLS</sequence>
<dbReference type="InterPro" id="IPR029064">
    <property type="entry name" value="Ribosomal_eL30-like_sf"/>
</dbReference>
<dbReference type="RefSeq" id="WP_353306423.1">
    <property type="nucleotide sequence ID" value="NZ_AP028955.1"/>
</dbReference>
<dbReference type="SMART" id="SM00967">
    <property type="entry name" value="SpoU_sub_bind"/>
    <property type="match status" value="1"/>
</dbReference>
<dbReference type="InterPro" id="IPR029028">
    <property type="entry name" value="Alpha/beta_knot_MTases"/>
</dbReference>
<dbReference type="EMBL" id="AP028955">
    <property type="protein sequence ID" value="BET37576.1"/>
    <property type="molecule type" value="Genomic_DNA"/>
</dbReference>
<evidence type="ECO:0000256" key="1">
    <source>
        <dbReference type="ARBA" id="ARBA00007228"/>
    </source>
</evidence>
<comment type="similarity">
    <text evidence="1">Belongs to the class IV-like SAM-binding methyltransferase superfamily. RNA methyltransferase TrmH family.</text>
</comment>
<evidence type="ECO:0000313" key="5">
    <source>
        <dbReference type="EMBL" id="BET37576.1"/>
    </source>
</evidence>
<evidence type="ECO:0000256" key="2">
    <source>
        <dbReference type="ARBA" id="ARBA00022603"/>
    </source>
</evidence>
<dbReference type="PANTHER" id="PTHR46429">
    <property type="entry name" value="23S RRNA (GUANOSINE-2'-O-)-METHYLTRANSFERASE RLMB"/>
    <property type="match status" value="1"/>
</dbReference>
<name>A0ABM8JK47_9MOLU</name>
<dbReference type="Proteomes" id="UP001473424">
    <property type="component" value="Chromosome"/>
</dbReference>
<dbReference type="InterPro" id="IPR013123">
    <property type="entry name" value="SpoU_subst-bd"/>
</dbReference>
<dbReference type="SUPFAM" id="SSF55315">
    <property type="entry name" value="L30e-like"/>
    <property type="match status" value="1"/>
</dbReference>
<gene>
    <name evidence="5" type="primary">rlmB</name>
    <name evidence="5" type="ORF">SAP269_01650</name>
</gene>
<dbReference type="Gene3D" id="3.30.1330.30">
    <property type="match status" value="1"/>
</dbReference>
<dbReference type="Pfam" id="PF00588">
    <property type="entry name" value="SpoU_methylase"/>
    <property type="match status" value="1"/>
</dbReference>
<evidence type="ECO:0000256" key="3">
    <source>
        <dbReference type="ARBA" id="ARBA00022679"/>
    </source>
</evidence>
<keyword evidence="2" id="KW-0489">Methyltransferase</keyword>